<feature type="domain" description="UspA" evidence="2">
    <location>
        <begin position="41"/>
        <end position="168"/>
    </location>
</feature>
<comment type="similarity">
    <text evidence="1">Belongs to the universal stress protein A family.</text>
</comment>
<dbReference type="OrthoDB" id="8797163at2"/>
<gene>
    <name evidence="3" type="ordered locus">Lcho_4155</name>
</gene>
<dbReference type="PANTHER" id="PTHR46268">
    <property type="entry name" value="STRESS RESPONSE PROTEIN NHAX"/>
    <property type="match status" value="1"/>
</dbReference>
<dbReference type="KEGG" id="lch:Lcho_4155"/>
<accession>B1XXT7</accession>
<evidence type="ECO:0000313" key="4">
    <source>
        <dbReference type="Proteomes" id="UP000001693"/>
    </source>
</evidence>
<sequence length="176" mass="18136">MTRTDTPAIPTPGCTACDELGRLVAASWGTAPAAEHAGRWLVAVDGSPGSLQAASMAAQLTAADPQAGVDLVHVVAWLVKEAAEVELPRRGWHVSADARALMDDAGIAWRLHVRMGDAAEQIVALARELGSRGIVIGSRGLTATESLLLGSVAYKVVHLGRVPVLLVPPTGLADGA</sequence>
<dbReference type="CDD" id="cd00293">
    <property type="entry name" value="USP-like"/>
    <property type="match status" value="1"/>
</dbReference>
<name>B1XXT7_LEPCP</name>
<dbReference type="Proteomes" id="UP000001693">
    <property type="component" value="Chromosome"/>
</dbReference>
<evidence type="ECO:0000259" key="2">
    <source>
        <dbReference type="Pfam" id="PF00582"/>
    </source>
</evidence>
<dbReference type="AlphaFoldDB" id="B1XXT7"/>
<dbReference type="InterPro" id="IPR006015">
    <property type="entry name" value="Universal_stress_UspA"/>
</dbReference>
<dbReference type="Pfam" id="PF00582">
    <property type="entry name" value="Usp"/>
    <property type="match status" value="1"/>
</dbReference>
<dbReference type="EMBL" id="CP001013">
    <property type="protein sequence ID" value="ACB36406.1"/>
    <property type="molecule type" value="Genomic_DNA"/>
</dbReference>
<keyword evidence="4" id="KW-1185">Reference proteome</keyword>
<organism evidence="3 4">
    <name type="scientific">Leptothrix cholodnii (strain ATCC 51168 / LMG 8142 / SP-6)</name>
    <name type="common">Leptothrix discophora (strain SP-6)</name>
    <dbReference type="NCBI Taxonomy" id="395495"/>
    <lineage>
        <taxon>Bacteria</taxon>
        <taxon>Pseudomonadati</taxon>
        <taxon>Pseudomonadota</taxon>
        <taxon>Betaproteobacteria</taxon>
        <taxon>Burkholderiales</taxon>
        <taxon>Sphaerotilaceae</taxon>
        <taxon>Leptothrix</taxon>
    </lineage>
</organism>
<dbReference type="HOGENOM" id="CLU_049301_14_1_4"/>
<protein>
    <submittedName>
        <fullName evidence="3">UspA domain protein</fullName>
    </submittedName>
</protein>
<dbReference type="STRING" id="395495.Lcho_4155"/>
<proteinExistence type="inferred from homology"/>
<dbReference type="InterPro" id="IPR006016">
    <property type="entry name" value="UspA"/>
</dbReference>
<dbReference type="InterPro" id="IPR014729">
    <property type="entry name" value="Rossmann-like_a/b/a_fold"/>
</dbReference>
<evidence type="ECO:0000313" key="3">
    <source>
        <dbReference type="EMBL" id="ACB36406.1"/>
    </source>
</evidence>
<dbReference type="Gene3D" id="3.40.50.620">
    <property type="entry name" value="HUPs"/>
    <property type="match status" value="1"/>
</dbReference>
<evidence type="ECO:0000256" key="1">
    <source>
        <dbReference type="ARBA" id="ARBA00008791"/>
    </source>
</evidence>
<dbReference type="PRINTS" id="PR01438">
    <property type="entry name" value="UNVRSLSTRESS"/>
</dbReference>
<dbReference type="PANTHER" id="PTHR46268:SF15">
    <property type="entry name" value="UNIVERSAL STRESS PROTEIN HP_0031"/>
    <property type="match status" value="1"/>
</dbReference>
<reference evidence="3 4" key="1">
    <citation type="submission" date="2008-03" db="EMBL/GenBank/DDBJ databases">
        <title>Complete sequence of Leptothrix cholodnii SP-6.</title>
        <authorList>
            <consortium name="US DOE Joint Genome Institute"/>
            <person name="Copeland A."/>
            <person name="Lucas S."/>
            <person name="Lapidus A."/>
            <person name="Glavina del Rio T."/>
            <person name="Dalin E."/>
            <person name="Tice H."/>
            <person name="Bruce D."/>
            <person name="Goodwin L."/>
            <person name="Pitluck S."/>
            <person name="Chertkov O."/>
            <person name="Brettin T."/>
            <person name="Detter J.C."/>
            <person name="Han C."/>
            <person name="Kuske C.R."/>
            <person name="Schmutz J."/>
            <person name="Larimer F."/>
            <person name="Land M."/>
            <person name="Hauser L."/>
            <person name="Kyrpides N."/>
            <person name="Lykidis A."/>
            <person name="Emerson D."/>
            <person name="Richardson P."/>
        </authorList>
    </citation>
    <scope>NUCLEOTIDE SEQUENCE [LARGE SCALE GENOMIC DNA]</scope>
    <source>
        <strain evidence="4">ATCC 51168 / LMG 8142 / SP-6</strain>
    </source>
</reference>
<dbReference type="eggNOG" id="COG0589">
    <property type="taxonomic scope" value="Bacteria"/>
</dbReference>
<dbReference type="SUPFAM" id="SSF52402">
    <property type="entry name" value="Adenine nucleotide alpha hydrolases-like"/>
    <property type="match status" value="1"/>
</dbReference>
<dbReference type="RefSeq" id="WP_012349147.1">
    <property type="nucleotide sequence ID" value="NC_010524.1"/>
</dbReference>